<feature type="binding site" evidence="1">
    <location>
        <position position="304"/>
    </location>
    <ligand>
        <name>Mg(2+)</name>
        <dbReference type="ChEBI" id="CHEBI:18420"/>
        <label>2</label>
    </ligand>
</feature>
<dbReference type="InterPro" id="IPR005502">
    <property type="entry name" value="Ribosyl_crysJ1"/>
</dbReference>
<dbReference type="GO" id="GO:0046872">
    <property type="term" value="F:metal ion binding"/>
    <property type="evidence" value="ECO:0007669"/>
    <property type="project" value="UniProtKB-KW"/>
</dbReference>
<dbReference type="Gene3D" id="1.10.4080.10">
    <property type="entry name" value="ADP-ribosylation/Crystallin J1"/>
    <property type="match status" value="1"/>
</dbReference>
<dbReference type="RefSeq" id="WP_022381569.1">
    <property type="nucleotide sequence ID" value="NZ_AP019697.1"/>
</dbReference>
<gene>
    <name evidence="3" type="primary">draG</name>
    <name evidence="3" type="ORF">Dia5BBH33_00430</name>
</gene>
<dbReference type="KEGG" id="dho:Dia5BBH33_00430"/>
<keyword evidence="4" id="KW-1185">Reference proteome</keyword>
<feature type="binding site" evidence="1">
    <location>
        <position position="58"/>
    </location>
    <ligand>
        <name>Mg(2+)</name>
        <dbReference type="ChEBI" id="CHEBI:18420"/>
        <label>1</label>
    </ligand>
</feature>
<dbReference type="Pfam" id="PF03747">
    <property type="entry name" value="ADP_ribosyl_GH"/>
    <property type="match status" value="1"/>
</dbReference>
<name>A0A8D4UT76_9FIRM</name>
<evidence type="ECO:0000256" key="2">
    <source>
        <dbReference type="SAM" id="MobiDB-lite"/>
    </source>
</evidence>
<dbReference type="InterPro" id="IPR050792">
    <property type="entry name" value="ADP-ribosylglycohydrolase"/>
</dbReference>
<accession>A0A8D4UT76</accession>
<keyword evidence="1" id="KW-0479">Metal-binding</keyword>
<organism evidence="3 4">
    <name type="scientific">Dialister hominis</name>
    <dbReference type="NCBI Taxonomy" id="2582419"/>
    <lineage>
        <taxon>Bacteria</taxon>
        <taxon>Bacillati</taxon>
        <taxon>Bacillota</taxon>
        <taxon>Negativicutes</taxon>
        <taxon>Veillonellales</taxon>
        <taxon>Veillonellaceae</taxon>
        <taxon>Dialister</taxon>
    </lineage>
</organism>
<evidence type="ECO:0000313" key="4">
    <source>
        <dbReference type="Proteomes" id="UP000320585"/>
    </source>
</evidence>
<feature type="binding site" evidence="1">
    <location>
        <position position="57"/>
    </location>
    <ligand>
        <name>Mg(2+)</name>
        <dbReference type="ChEBI" id="CHEBI:18420"/>
        <label>1</label>
    </ligand>
</feature>
<keyword evidence="3" id="KW-0378">Hydrolase</keyword>
<comment type="cofactor">
    <cofactor evidence="1">
        <name>Mg(2+)</name>
        <dbReference type="ChEBI" id="CHEBI:18420"/>
    </cofactor>
    <text evidence="1">Binds 2 magnesium ions per subunit.</text>
</comment>
<protein>
    <submittedName>
        <fullName evidence="3">ADP-ribosylglycohydrolase</fullName>
    </submittedName>
</protein>
<evidence type="ECO:0000313" key="3">
    <source>
        <dbReference type="EMBL" id="BBK24108.1"/>
    </source>
</evidence>
<feature type="region of interest" description="Disordered" evidence="2">
    <location>
        <begin position="135"/>
        <end position="154"/>
    </location>
</feature>
<dbReference type="OrthoDB" id="9798107at2"/>
<feature type="compositionally biased region" description="Basic and acidic residues" evidence="2">
    <location>
        <begin position="141"/>
        <end position="153"/>
    </location>
</feature>
<proteinExistence type="predicted"/>
<keyword evidence="1" id="KW-0460">Magnesium</keyword>
<reference evidence="4" key="1">
    <citation type="submission" date="2019-05" db="EMBL/GenBank/DDBJ databases">
        <title>Complete genome sequencing of Dialister sp. strain 5BBH33.</title>
        <authorList>
            <person name="Sakamoto M."/>
            <person name="Murakami T."/>
            <person name="Mori H."/>
        </authorList>
    </citation>
    <scope>NUCLEOTIDE SEQUENCE [LARGE SCALE GENOMIC DNA]</scope>
    <source>
        <strain evidence="4">5BBH33</strain>
    </source>
</reference>
<dbReference type="AlphaFoldDB" id="A0A8D4UT76"/>
<evidence type="ECO:0000256" key="1">
    <source>
        <dbReference type="PIRSR" id="PIRSR605502-1"/>
    </source>
</evidence>
<dbReference type="PANTHER" id="PTHR16222:SF12">
    <property type="entry name" value="ADP-RIBOSYLGLYCOHYDROLASE-RELATED"/>
    <property type="match status" value="1"/>
</dbReference>
<dbReference type="PANTHER" id="PTHR16222">
    <property type="entry name" value="ADP-RIBOSYLGLYCOHYDROLASE"/>
    <property type="match status" value="1"/>
</dbReference>
<dbReference type="InterPro" id="IPR036705">
    <property type="entry name" value="Ribosyl_crysJ1_sf"/>
</dbReference>
<dbReference type="SUPFAM" id="SSF101478">
    <property type="entry name" value="ADP-ribosylglycohydrolase"/>
    <property type="match status" value="1"/>
</dbReference>
<dbReference type="GeneID" id="92715263"/>
<dbReference type="Proteomes" id="UP000320585">
    <property type="component" value="Chromosome"/>
</dbReference>
<dbReference type="EMBL" id="AP019697">
    <property type="protein sequence ID" value="BBK24108.1"/>
    <property type="molecule type" value="Genomic_DNA"/>
</dbReference>
<dbReference type="GO" id="GO:0016787">
    <property type="term" value="F:hydrolase activity"/>
    <property type="evidence" value="ECO:0007669"/>
    <property type="project" value="UniProtKB-KW"/>
</dbReference>
<sequence length="355" mass="38663">MAEIEKFRGAIIGASCGDALGYPLQNLSVARIKHRFGPFGLRTLVGDPKNGKKAPVSDNTQTLLATIDGILWADAKKLDIIEGIYRSYMRWYYSQTGEEPRRGQKTWMRRQSHEREFCLVREKFMHARRNPEEGLLGAFSKDGRGSTKNKVNDSKGSASLARAVPIGLTFAGDGKMAFDTAVKAAALSHSNPIAYYSSGALACIIACLAEGMSFPKSLDYAESILTKMHKTDPILSLMSAARQQADNRPAGKTGVWDHIDSIASFGDGTNAEEALAIAIYCSIAVDDPLEAVIISANHGGKSNTTAAITGAIEGVRFGDTFIPGYWTDVLEGKEAISFLTDKLFYVYDKYRPGKR</sequence>